<gene>
    <name evidence="2" type="ORF">HER39_08500</name>
</gene>
<dbReference type="InterPro" id="IPR039424">
    <property type="entry name" value="SBP_5"/>
</dbReference>
<dbReference type="Gene3D" id="3.90.76.10">
    <property type="entry name" value="Dipeptide-binding Protein, Domain 1"/>
    <property type="match status" value="1"/>
</dbReference>
<feature type="domain" description="Solute-binding protein family 5" evidence="1">
    <location>
        <begin position="59"/>
        <end position="160"/>
    </location>
</feature>
<comment type="caution">
    <text evidence="2">The sequence shown here is derived from an EMBL/GenBank/DDBJ whole genome shotgun (WGS) entry which is preliminary data.</text>
</comment>
<evidence type="ECO:0000259" key="1">
    <source>
        <dbReference type="Pfam" id="PF00496"/>
    </source>
</evidence>
<dbReference type="InterPro" id="IPR000914">
    <property type="entry name" value="SBP_5_dom"/>
</dbReference>
<reference evidence="2 3" key="1">
    <citation type="submission" date="2020-04" db="EMBL/GenBank/DDBJ databases">
        <authorList>
            <person name="Liu S."/>
        </authorList>
    </citation>
    <scope>NUCLEOTIDE SEQUENCE [LARGE SCALE GENOMIC DNA]</scope>
    <source>
        <strain evidence="2 3">CGMCC 1.15091</strain>
    </source>
</reference>
<dbReference type="PANTHER" id="PTHR30290">
    <property type="entry name" value="PERIPLASMIC BINDING COMPONENT OF ABC TRANSPORTER"/>
    <property type="match status" value="1"/>
</dbReference>
<dbReference type="Proteomes" id="UP000523795">
    <property type="component" value="Unassembled WGS sequence"/>
</dbReference>
<dbReference type="EMBL" id="JAAZSR010000108">
    <property type="protein sequence ID" value="NKX50606.1"/>
    <property type="molecule type" value="Genomic_DNA"/>
</dbReference>
<proteinExistence type="predicted"/>
<organism evidence="2 3">
    <name type="scientific">Arthrobacter deserti</name>
    <dbReference type="NCBI Taxonomy" id="1742687"/>
    <lineage>
        <taxon>Bacteria</taxon>
        <taxon>Bacillati</taxon>
        <taxon>Actinomycetota</taxon>
        <taxon>Actinomycetes</taxon>
        <taxon>Micrococcales</taxon>
        <taxon>Micrococcaceae</taxon>
        <taxon>Arthrobacter</taxon>
    </lineage>
</organism>
<keyword evidence="3" id="KW-1185">Reference proteome</keyword>
<feature type="non-terminal residue" evidence="2">
    <location>
        <position position="169"/>
    </location>
</feature>
<protein>
    <submittedName>
        <fullName evidence="2">ABC transporter substrate-binding protein</fullName>
    </submittedName>
</protein>
<dbReference type="SUPFAM" id="SSF53850">
    <property type="entry name" value="Periplasmic binding protein-like II"/>
    <property type="match status" value="1"/>
</dbReference>
<dbReference type="Pfam" id="PF00496">
    <property type="entry name" value="SBP_bac_5"/>
    <property type="match status" value="1"/>
</dbReference>
<evidence type="ECO:0000313" key="2">
    <source>
        <dbReference type="EMBL" id="NKX50606.1"/>
    </source>
</evidence>
<name>A0ABX1JQT4_9MICC</name>
<accession>A0ABX1JQT4</accession>
<evidence type="ECO:0000313" key="3">
    <source>
        <dbReference type="Proteomes" id="UP000523795"/>
    </source>
</evidence>
<sequence length="169" mass="18187">MADLQTTTTEAAGPLESATWNLPFGEPASLDPVKAFNYPENTVVANLCEGLMVMQPDYTITPNLAESVENVDGRSWIYTLRSGVTFWDGSPMTAEDVAFSPNRHLDPDEGSYWASDAVSGNIDSIEVTGENEVTVSLKKADVTFNSYMATPIGVVVSEKHRAAAGESYG</sequence>